<organism evidence="2 3">
    <name type="scientific">Parabacteroides faecis</name>
    <dbReference type="NCBI Taxonomy" id="1217282"/>
    <lineage>
        <taxon>Bacteria</taxon>
        <taxon>Pseudomonadati</taxon>
        <taxon>Bacteroidota</taxon>
        <taxon>Bacteroidia</taxon>
        <taxon>Bacteroidales</taxon>
        <taxon>Tannerellaceae</taxon>
        <taxon>Parabacteroides</taxon>
    </lineage>
</organism>
<accession>A0ABR6KNY5</accession>
<evidence type="ECO:0008006" key="4">
    <source>
        <dbReference type="Google" id="ProtNLM"/>
    </source>
</evidence>
<dbReference type="Pfam" id="PF12099">
    <property type="entry name" value="DUF3575"/>
    <property type="match status" value="1"/>
</dbReference>
<protein>
    <recommendedName>
        <fullName evidence="4">DUF3575 domain-containing protein</fullName>
    </recommendedName>
</protein>
<gene>
    <name evidence="2" type="ORF">GGQ57_003002</name>
</gene>
<keyword evidence="3" id="KW-1185">Reference proteome</keyword>
<evidence type="ECO:0000313" key="3">
    <source>
        <dbReference type="Proteomes" id="UP000533637"/>
    </source>
</evidence>
<dbReference type="InterPro" id="IPR021958">
    <property type="entry name" value="DUF3575"/>
</dbReference>
<sequence length="186" mass="21209">MKKILFIALLLCCLGWEGKAQTVAVKSNILYDATATVNLGVEVGFNQHWSLDISGNYNGWDIVSDKSWKHWMVQPEARYWLHEKFNGHYFGVHGIYIDYDIANSNFMSVMKKKFAYDGNGYGGGLSYGYQLYLSPHWNIEFSAGVGFVHFEYDKSAYPADGESAYKYRNNYFGPTKLGVSIVYIVK</sequence>
<feature type="signal peptide" evidence="1">
    <location>
        <begin position="1"/>
        <end position="20"/>
    </location>
</feature>
<dbReference type="Proteomes" id="UP000533637">
    <property type="component" value="Unassembled WGS sequence"/>
</dbReference>
<dbReference type="RefSeq" id="WP_183671319.1">
    <property type="nucleotide sequence ID" value="NZ_BMPB01000024.1"/>
</dbReference>
<evidence type="ECO:0000313" key="2">
    <source>
        <dbReference type="EMBL" id="MBB4623093.1"/>
    </source>
</evidence>
<dbReference type="InterPro" id="IPR036709">
    <property type="entry name" value="Autotransporte_beta_dom_sf"/>
</dbReference>
<comment type="caution">
    <text evidence="2">The sequence shown here is derived from an EMBL/GenBank/DDBJ whole genome shotgun (WGS) entry which is preliminary data.</text>
</comment>
<proteinExistence type="predicted"/>
<name>A0ABR6KNY5_9BACT</name>
<evidence type="ECO:0000256" key="1">
    <source>
        <dbReference type="SAM" id="SignalP"/>
    </source>
</evidence>
<dbReference type="EMBL" id="JACHOC010000005">
    <property type="protein sequence ID" value="MBB4623093.1"/>
    <property type="molecule type" value="Genomic_DNA"/>
</dbReference>
<reference evidence="2 3" key="1">
    <citation type="submission" date="2020-08" db="EMBL/GenBank/DDBJ databases">
        <title>Genomic Encyclopedia of Type Strains, Phase IV (KMG-IV): sequencing the most valuable type-strain genomes for metagenomic binning, comparative biology and taxonomic classification.</title>
        <authorList>
            <person name="Goeker M."/>
        </authorList>
    </citation>
    <scope>NUCLEOTIDE SEQUENCE [LARGE SCALE GENOMIC DNA]</scope>
    <source>
        <strain evidence="2 3">DSM 102983</strain>
    </source>
</reference>
<feature type="chain" id="PRO_5047050556" description="DUF3575 domain-containing protein" evidence="1">
    <location>
        <begin position="21"/>
        <end position="186"/>
    </location>
</feature>
<dbReference type="Gene3D" id="2.40.128.130">
    <property type="entry name" value="Autotransporter beta-domain"/>
    <property type="match status" value="1"/>
</dbReference>
<keyword evidence="1" id="KW-0732">Signal</keyword>